<comment type="caution">
    <text evidence="1">The sequence shown here is derived from an EMBL/GenBank/DDBJ whole genome shotgun (WGS) entry which is preliminary data.</text>
</comment>
<name>A0ABW7S9W0_STRTE</name>
<evidence type="ECO:0000313" key="1">
    <source>
        <dbReference type="EMBL" id="MFI0576133.1"/>
    </source>
</evidence>
<keyword evidence="2" id="KW-1185">Reference proteome</keyword>
<proteinExistence type="predicted"/>
<reference evidence="1 2" key="1">
    <citation type="submission" date="2024-10" db="EMBL/GenBank/DDBJ databases">
        <authorList>
            <person name="Wannawong T."/>
            <person name="Kuncharoen N."/>
            <person name="Mhuantong W."/>
        </authorList>
    </citation>
    <scope>NUCLEOTIDE SEQUENCE [LARGE SCALE GENOMIC DNA]</scope>
    <source>
        <strain evidence="1 2">CALK1-4</strain>
    </source>
</reference>
<evidence type="ECO:0000313" key="2">
    <source>
        <dbReference type="Proteomes" id="UP001610810"/>
    </source>
</evidence>
<dbReference type="RefSeq" id="WP_398353378.1">
    <property type="nucleotide sequence ID" value="NZ_JBIQWK010000011.1"/>
</dbReference>
<dbReference type="EMBL" id="JBIQWK010000011">
    <property type="protein sequence ID" value="MFI0576133.1"/>
    <property type="molecule type" value="Genomic_DNA"/>
</dbReference>
<gene>
    <name evidence="1" type="ORF">ACH3YB_31355</name>
</gene>
<protein>
    <recommendedName>
        <fullName evidence="3">Peptidase S74 domain-containing protein</fullName>
    </recommendedName>
</protein>
<sequence length="488" mass="50121">MTISYGGQGGTASAADTVTPAYAATPSAGQLGILQVVSGHPNDPQPTTPSGWTLAGSFSGGGGAFGAGTGPRRITMFVREMAGGDAQPTTSIPSGGTGSVIAATIALLSRSAGTGWRWAWAAGEDTTAGTAFSAACTDALTWAVGDFAWWGYALAASSAGFPAIGITAAGVTFDTATARFSAAGAIGNGVRTGAASAYVTAGSTTVVPTVTATLSTSTTGAAGVLRIREASADVEADPQSVFPPRNLVSATGLATDDIVSVSYYRQVGSALTPVRAATDVDVTGQNVLLRVDAEQPFGVPYEYVAVLTDVNGLTWEVHSSTFTSTVDSDVISDAVRGTGARVFIEAWPEKKRSRETTSFNVGGRLVTVGRPRSGAQSTITVSTDTTEEGDALQQVLNGLTEGVLLLRKQVTDPRVDGYQALIADGERPNWQIEYSEWDLEVAESEAWPDVLEAAGFTLQDIADNYSTLADLAADFATLLDIALNDFGG</sequence>
<organism evidence="1 2">
    <name type="scientific">Streptomyces tendae</name>
    <dbReference type="NCBI Taxonomy" id="1932"/>
    <lineage>
        <taxon>Bacteria</taxon>
        <taxon>Bacillati</taxon>
        <taxon>Actinomycetota</taxon>
        <taxon>Actinomycetes</taxon>
        <taxon>Kitasatosporales</taxon>
        <taxon>Streptomycetaceae</taxon>
        <taxon>Streptomyces</taxon>
    </lineage>
</organism>
<evidence type="ECO:0008006" key="3">
    <source>
        <dbReference type="Google" id="ProtNLM"/>
    </source>
</evidence>
<dbReference type="Proteomes" id="UP001610810">
    <property type="component" value="Unassembled WGS sequence"/>
</dbReference>
<accession>A0ABW7S9W0</accession>